<protein>
    <submittedName>
        <fullName evidence="2">Uncharacterized protein</fullName>
    </submittedName>
</protein>
<feature type="compositionally biased region" description="Basic and acidic residues" evidence="1">
    <location>
        <begin position="581"/>
        <end position="592"/>
    </location>
</feature>
<feature type="compositionally biased region" description="Basic and acidic residues" evidence="1">
    <location>
        <begin position="231"/>
        <end position="241"/>
    </location>
</feature>
<evidence type="ECO:0000256" key="1">
    <source>
        <dbReference type="SAM" id="MobiDB-lite"/>
    </source>
</evidence>
<feature type="region of interest" description="Disordered" evidence="1">
    <location>
        <begin position="1"/>
        <end position="197"/>
    </location>
</feature>
<feature type="compositionally biased region" description="Polar residues" evidence="1">
    <location>
        <begin position="167"/>
        <end position="177"/>
    </location>
</feature>
<feature type="compositionally biased region" description="Low complexity" evidence="1">
    <location>
        <begin position="493"/>
        <end position="504"/>
    </location>
</feature>
<feature type="compositionally biased region" description="Low complexity" evidence="1">
    <location>
        <begin position="529"/>
        <end position="541"/>
    </location>
</feature>
<feature type="region of interest" description="Disordered" evidence="1">
    <location>
        <begin position="1038"/>
        <end position="1087"/>
    </location>
</feature>
<feature type="compositionally biased region" description="Acidic residues" evidence="1">
    <location>
        <begin position="480"/>
        <end position="492"/>
    </location>
</feature>
<dbReference type="AlphaFoldDB" id="A0A9N8DYB7"/>
<evidence type="ECO:0000313" key="3">
    <source>
        <dbReference type="Proteomes" id="UP001153069"/>
    </source>
</evidence>
<keyword evidence="3" id="KW-1185">Reference proteome</keyword>
<feature type="compositionally biased region" description="Low complexity" evidence="1">
    <location>
        <begin position="313"/>
        <end position="329"/>
    </location>
</feature>
<name>A0A9N8DYB7_9STRA</name>
<feature type="region of interest" description="Disordered" evidence="1">
    <location>
        <begin position="266"/>
        <end position="686"/>
    </location>
</feature>
<feature type="compositionally biased region" description="Basic residues" evidence="1">
    <location>
        <begin position="946"/>
        <end position="959"/>
    </location>
</feature>
<feature type="compositionally biased region" description="Acidic residues" evidence="1">
    <location>
        <begin position="35"/>
        <end position="44"/>
    </location>
</feature>
<organism evidence="2 3">
    <name type="scientific">Seminavis robusta</name>
    <dbReference type="NCBI Taxonomy" id="568900"/>
    <lineage>
        <taxon>Eukaryota</taxon>
        <taxon>Sar</taxon>
        <taxon>Stramenopiles</taxon>
        <taxon>Ochrophyta</taxon>
        <taxon>Bacillariophyta</taxon>
        <taxon>Bacillariophyceae</taxon>
        <taxon>Bacillariophycidae</taxon>
        <taxon>Naviculales</taxon>
        <taxon>Naviculaceae</taxon>
        <taxon>Seminavis</taxon>
    </lineage>
</organism>
<feature type="compositionally biased region" description="Basic and acidic residues" evidence="1">
    <location>
        <begin position="115"/>
        <end position="130"/>
    </location>
</feature>
<feature type="compositionally biased region" description="Basic and acidic residues" evidence="1">
    <location>
        <begin position="671"/>
        <end position="681"/>
    </location>
</feature>
<feature type="region of interest" description="Disordered" evidence="1">
    <location>
        <begin position="938"/>
        <end position="984"/>
    </location>
</feature>
<evidence type="ECO:0000313" key="2">
    <source>
        <dbReference type="EMBL" id="CAB9509086.1"/>
    </source>
</evidence>
<gene>
    <name evidence="2" type="ORF">SEMRO_374_G129300.1</name>
</gene>
<feature type="region of interest" description="Disordered" evidence="1">
    <location>
        <begin position="219"/>
        <end position="243"/>
    </location>
</feature>
<feature type="compositionally biased region" description="Acidic residues" evidence="1">
    <location>
        <begin position="378"/>
        <end position="393"/>
    </location>
</feature>
<feature type="compositionally biased region" description="Polar residues" evidence="1">
    <location>
        <begin position="962"/>
        <end position="972"/>
    </location>
</feature>
<feature type="region of interest" description="Disordered" evidence="1">
    <location>
        <begin position="807"/>
        <end position="831"/>
    </location>
</feature>
<accession>A0A9N8DYB7</accession>
<feature type="compositionally biased region" description="Polar residues" evidence="1">
    <location>
        <begin position="412"/>
        <end position="421"/>
    </location>
</feature>
<feature type="compositionally biased region" description="Basic and acidic residues" evidence="1">
    <location>
        <begin position="605"/>
        <end position="617"/>
    </location>
</feature>
<comment type="caution">
    <text evidence="2">The sequence shown here is derived from an EMBL/GenBank/DDBJ whole genome shotgun (WGS) entry which is preliminary data.</text>
</comment>
<reference evidence="2" key="1">
    <citation type="submission" date="2020-06" db="EMBL/GenBank/DDBJ databases">
        <authorList>
            <consortium name="Plant Systems Biology data submission"/>
        </authorList>
    </citation>
    <scope>NUCLEOTIDE SEQUENCE</scope>
    <source>
        <strain evidence="2">D6</strain>
    </source>
</reference>
<feature type="compositionally biased region" description="Basic and acidic residues" evidence="1">
    <location>
        <begin position="20"/>
        <end position="34"/>
    </location>
</feature>
<feature type="compositionally biased region" description="Basic and acidic residues" evidence="1">
    <location>
        <begin position="425"/>
        <end position="441"/>
    </location>
</feature>
<feature type="compositionally biased region" description="Low complexity" evidence="1">
    <location>
        <begin position="63"/>
        <end position="76"/>
    </location>
</feature>
<feature type="compositionally biased region" description="Basic residues" evidence="1">
    <location>
        <begin position="153"/>
        <end position="166"/>
    </location>
</feature>
<proteinExistence type="predicted"/>
<dbReference type="Proteomes" id="UP001153069">
    <property type="component" value="Unassembled WGS sequence"/>
</dbReference>
<feature type="compositionally biased region" description="Low complexity" evidence="1">
    <location>
        <begin position="100"/>
        <end position="114"/>
    </location>
</feature>
<feature type="compositionally biased region" description="Acidic residues" evidence="1">
    <location>
        <begin position="182"/>
        <end position="193"/>
    </location>
</feature>
<dbReference type="OrthoDB" id="49625at2759"/>
<sequence>MTQPSGDDNDDEAAAALEAPKQEQKAAAAKKETAEDKEEGDDNGESSSTSSSQGQGSGEGYTADCSSDASSDLSGSAKKKEKKEKKDNIILSVNNLSLEDGSNGADANGAAAKGTEGEKTKKNSKTDAGKGKNGSSKPPPGSQAGQEGNKKDKPNKKDKKKRRRSSTAKAETATDNPANDGADSDSDMSDTLEDGMMPLAQWNGVQVVHPMDPRIDISKVGYLHGSPVPRSGHDGQPKQEEAPSLEHYVQLMEVVRPFFNSYGLVDEQSPQVPSEAGLPRGNPLAAMPSNITQPASSSMPDYRAGASGEDSRTSTSLSCTRSSSSQSSHSGRRQRNAPLHLLSHQDVATNAPKPPQVPLQLAARQRPLAAAAAAEFYAPDDDPAEDDEEDDSDTSSMVVLARTKRKHKQPSFEPQSSQEDSIGSIRDHPSDTARRDADRAAAEAGGANDQVDMDDDEDDRKPAARPQAPRQQEEAPNQNQDEELPPPDDDEAAQAGNASSSSSSDQRIQPGPPANQPRHNYADVAHVVSESASNTNTTTSGSGSGSGSGANSGSNQGSSGSGNGSSGSGNGSSGSGNEGKGSSEDAGNKEEVGGASNSNSEDVNSDDKQLIHKKEIAHPVAAQRHGASAVADGGANDPMKLDAPSPQAPSDQNIAARERKLQDKKRKRMNMRREYEEKVQQEMESSESSAAKNVVFLRPGRPVTLDKVLSFTKIARMVIQAGPPFLVVHTNAAYTRLTGIDAHAAVGKPVSTLLAVQEPSSMNRAGDAAIENVARAPSNANLNQAAVPGGVRQNQLGAFQVETMNSFQRQGQSHAEAEEAGRARAAQASQNDSGNINLERLVAACGFGKYLVLHARSRPHHMVGRNVTFVTKTGPAGSSLPPAAAASAPAVHSMRKLDDGSSDTSLTSNFEGPFDFLKCRSSISPILSDTIDSAVVTDTNQEPHSHKNKRRKHHHHHHHGSTEQQGSANASMSGGHPHNHLRRGLSSKDSVMIPKRYQQCITHYAIQLELFDDSKELNDESKSSSSTSVEANLLGLTKAELRRQRQAAQTGQHGTSQEESEQRQQQEDDDEMASETTEGTAPVTAVG</sequence>
<feature type="compositionally biased region" description="Gly residues" evidence="1">
    <location>
        <begin position="559"/>
        <end position="579"/>
    </location>
</feature>
<dbReference type="EMBL" id="CAICTM010000373">
    <property type="protein sequence ID" value="CAB9509086.1"/>
    <property type="molecule type" value="Genomic_DNA"/>
</dbReference>
<feature type="compositionally biased region" description="Polar residues" evidence="1">
    <location>
        <begin position="1046"/>
        <end position="1055"/>
    </location>
</feature>
<feature type="compositionally biased region" description="Low complexity" evidence="1">
    <location>
        <begin position="45"/>
        <end position="54"/>
    </location>
</feature>
<feature type="compositionally biased region" description="Polar residues" evidence="1">
    <location>
        <begin position="289"/>
        <end position="299"/>
    </location>
</feature>